<gene>
    <name evidence="2" type="ORF">US36_C0004G0002</name>
</gene>
<reference evidence="2 3" key="1">
    <citation type="journal article" date="2015" name="Nature">
        <title>rRNA introns, odd ribosomes, and small enigmatic genomes across a large radiation of phyla.</title>
        <authorList>
            <person name="Brown C.T."/>
            <person name="Hug L.A."/>
            <person name="Thomas B.C."/>
            <person name="Sharon I."/>
            <person name="Castelle C.J."/>
            <person name="Singh A."/>
            <person name="Wilkins M.J."/>
            <person name="Williams K.H."/>
            <person name="Banfield J.F."/>
        </authorList>
    </citation>
    <scope>NUCLEOTIDE SEQUENCE [LARGE SCALE GENOMIC DNA]</scope>
</reference>
<protein>
    <submittedName>
        <fullName evidence="2">SAM-dependent methyltransferase, type 11</fullName>
    </submittedName>
</protein>
<proteinExistence type="predicted"/>
<accession>A0A0G0J4H1</accession>
<dbReference type="GO" id="GO:0008757">
    <property type="term" value="F:S-adenosylmethionine-dependent methyltransferase activity"/>
    <property type="evidence" value="ECO:0007669"/>
    <property type="project" value="InterPro"/>
</dbReference>
<keyword evidence="2" id="KW-0489">Methyltransferase</keyword>
<dbReference type="InterPro" id="IPR029063">
    <property type="entry name" value="SAM-dependent_MTases_sf"/>
</dbReference>
<evidence type="ECO:0000313" key="2">
    <source>
        <dbReference type="EMBL" id="KKQ23101.1"/>
    </source>
</evidence>
<name>A0A0G0J4H1_9BACT</name>
<evidence type="ECO:0000313" key="3">
    <source>
        <dbReference type="Proteomes" id="UP000034044"/>
    </source>
</evidence>
<dbReference type="Proteomes" id="UP000034044">
    <property type="component" value="Unassembled WGS sequence"/>
</dbReference>
<dbReference type="EMBL" id="LBSR01000004">
    <property type="protein sequence ID" value="KKQ23101.1"/>
    <property type="molecule type" value="Genomic_DNA"/>
</dbReference>
<organism evidence="2 3">
    <name type="scientific">Candidatus Wolfebacteria bacterium GW2011_GWC1_37_10</name>
    <dbReference type="NCBI Taxonomy" id="1619010"/>
    <lineage>
        <taxon>Bacteria</taxon>
        <taxon>Candidatus Wolfeibacteriota</taxon>
    </lineage>
</organism>
<evidence type="ECO:0000259" key="1">
    <source>
        <dbReference type="Pfam" id="PF08241"/>
    </source>
</evidence>
<feature type="domain" description="Methyltransferase type 11" evidence="1">
    <location>
        <begin position="50"/>
        <end position="110"/>
    </location>
</feature>
<dbReference type="SUPFAM" id="SSF53335">
    <property type="entry name" value="S-adenosyl-L-methionine-dependent methyltransferases"/>
    <property type="match status" value="1"/>
</dbReference>
<dbReference type="AlphaFoldDB" id="A0A0G0J4H1"/>
<dbReference type="GO" id="GO:0032259">
    <property type="term" value="P:methylation"/>
    <property type="evidence" value="ECO:0007669"/>
    <property type="project" value="UniProtKB-KW"/>
</dbReference>
<comment type="caution">
    <text evidence="2">The sequence shown here is derived from an EMBL/GenBank/DDBJ whole genome shotgun (WGS) entry which is preliminary data.</text>
</comment>
<keyword evidence="2" id="KW-0808">Transferase</keyword>
<sequence length="277" mass="32846">MFYKFVKFINKLKTAYRRIKNPAIRKNYLVIDVGSGDMPNPRADVICDSIEENTERITALKTDRPFIWADIENLPFRDKAFDYSIASHVIEHVDNPECALRELERISRAGYIETPNAFYEFAIPHMYHLSRCTAINNKLIIFKKERWDETVDKKYFDIRYDMNKCWWNLHNLDAQALLTAYHWKNKIDYEIHGGKSFKKPKDLISESNAERPPLQSLIIKLVYWFLKPRKKIDLKTLLVCPKCKGDLIFEDGTERANCQNCNLKFRKHKGFLDFRLL</sequence>
<dbReference type="Pfam" id="PF08241">
    <property type="entry name" value="Methyltransf_11"/>
    <property type="match status" value="1"/>
</dbReference>
<dbReference type="Gene3D" id="3.40.50.150">
    <property type="entry name" value="Vaccinia Virus protein VP39"/>
    <property type="match status" value="1"/>
</dbReference>
<dbReference type="InterPro" id="IPR013216">
    <property type="entry name" value="Methyltransf_11"/>
</dbReference>